<feature type="signal peptide" evidence="4">
    <location>
        <begin position="1"/>
        <end position="23"/>
    </location>
</feature>
<accession>A0ABW6A006</accession>
<dbReference type="InterPro" id="IPR050770">
    <property type="entry name" value="Intradiol_RC_Dioxygenase"/>
</dbReference>
<evidence type="ECO:0000256" key="2">
    <source>
        <dbReference type="ARBA" id="ARBA00022964"/>
    </source>
</evidence>
<evidence type="ECO:0000256" key="1">
    <source>
        <dbReference type="ARBA" id="ARBA00007825"/>
    </source>
</evidence>
<dbReference type="PANTHER" id="PTHR33711">
    <property type="entry name" value="DIOXYGENASE, PUTATIVE (AFU_ORTHOLOGUE AFUA_2G02910)-RELATED"/>
    <property type="match status" value="1"/>
</dbReference>
<keyword evidence="4" id="KW-0732">Signal</keyword>
<evidence type="ECO:0000256" key="3">
    <source>
        <dbReference type="ARBA" id="ARBA00023002"/>
    </source>
</evidence>
<dbReference type="RefSeq" id="WP_386094982.1">
    <property type="nucleotide sequence ID" value="NZ_JBHUOZ010000001.1"/>
</dbReference>
<comment type="similarity">
    <text evidence="1">Belongs to the intradiol ring-cleavage dioxygenase family.</text>
</comment>
<protein>
    <recommendedName>
        <fullName evidence="5">Intradiol ring-cleavage dioxygenases domain-containing protein</fullName>
    </recommendedName>
</protein>
<dbReference type="Gene3D" id="2.60.130.10">
    <property type="entry name" value="Aromatic compound dioxygenase"/>
    <property type="match status" value="1"/>
</dbReference>
<evidence type="ECO:0000313" key="7">
    <source>
        <dbReference type="Proteomes" id="UP001597511"/>
    </source>
</evidence>
<evidence type="ECO:0000256" key="4">
    <source>
        <dbReference type="SAM" id="SignalP"/>
    </source>
</evidence>
<keyword evidence="3" id="KW-0560">Oxidoreductase</keyword>
<dbReference type="InterPro" id="IPR000627">
    <property type="entry name" value="Intradiol_dOase_C"/>
</dbReference>
<dbReference type="Proteomes" id="UP001597511">
    <property type="component" value="Unassembled WGS sequence"/>
</dbReference>
<dbReference type="PANTHER" id="PTHR33711:SF10">
    <property type="entry name" value="INTRADIOL RING-CLEAVAGE DIOXYGENASES DOMAIN-CONTAINING PROTEIN"/>
    <property type="match status" value="1"/>
</dbReference>
<feature type="chain" id="PRO_5046441085" description="Intradiol ring-cleavage dioxygenases domain-containing protein" evidence="4">
    <location>
        <begin position="24"/>
        <end position="219"/>
    </location>
</feature>
<name>A0ABW6A006_9BACT</name>
<gene>
    <name evidence="6" type="ORF">ACFS6H_02760</name>
</gene>
<feature type="domain" description="Intradiol ring-cleavage dioxygenases" evidence="5">
    <location>
        <begin position="51"/>
        <end position="175"/>
    </location>
</feature>
<dbReference type="CDD" id="cd00421">
    <property type="entry name" value="intradiol_dioxygenase"/>
    <property type="match status" value="1"/>
</dbReference>
<reference evidence="7" key="1">
    <citation type="journal article" date="2019" name="Int. J. Syst. Evol. Microbiol.">
        <title>The Global Catalogue of Microorganisms (GCM) 10K type strain sequencing project: providing services to taxonomists for standard genome sequencing and annotation.</title>
        <authorList>
            <consortium name="The Broad Institute Genomics Platform"/>
            <consortium name="The Broad Institute Genome Sequencing Center for Infectious Disease"/>
            <person name="Wu L."/>
            <person name="Ma J."/>
        </authorList>
    </citation>
    <scope>NUCLEOTIDE SEQUENCE [LARGE SCALE GENOMIC DNA]</scope>
    <source>
        <strain evidence="7">KCTC 23299</strain>
    </source>
</reference>
<evidence type="ECO:0000313" key="6">
    <source>
        <dbReference type="EMBL" id="MFD2918614.1"/>
    </source>
</evidence>
<keyword evidence="2" id="KW-0223">Dioxygenase</keyword>
<dbReference type="EMBL" id="JBHUOZ010000001">
    <property type="protein sequence ID" value="MFD2918614.1"/>
    <property type="molecule type" value="Genomic_DNA"/>
</dbReference>
<dbReference type="PROSITE" id="PS51257">
    <property type="entry name" value="PROKAR_LIPOPROTEIN"/>
    <property type="match status" value="1"/>
</dbReference>
<proteinExistence type="inferred from homology"/>
<sequence length="219" mass="24652">MKQLIVCKLLLAFCLLISCNSRTQNQSPATRSNKPVGGGCDGCELMYTGMPKQVDATDTSEGWFEKGQRLIVNGTVFQQDGKTPAPGVIIYYWQTDNDGYYSPKPGMDPKAKIHGHLRGWVKTNEKGEYTIYTIRPAPYPNDVLPAHIHYSIREPDVANEYYSDDLNFTDDSLLAPYLKRYPQENRAGNGVVQTVLQDGVQVCRRDIVLGLNIPDYRKE</sequence>
<comment type="caution">
    <text evidence="6">The sequence shown here is derived from an EMBL/GenBank/DDBJ whole genome shotgun (WGS) entry which is preliminary data.</text>
</comment>
<evidence type="ECO:0000259" key="5">
    <source>
        <dbReference type="Pfam" id="PF00775"/>
    </source>
</evidence>
<keyword evidence="7" id="KW-1185">Reference proteome</keyword>
<dbReference type="InterPro" id="IPR015889">
    <property type="entry name" value="Intradiol_dOase_core"/>
</dbReference>
<organism evidence="6 7">
    <name type="scientific">Terrimonas rubra</name>
    <dbReference type="NCBI Taxonomy" id="1035890"/>
    <lineage>
        <taxon>Bacteria</taxon>
        <taxon>Pseudomonadati</taxon>
        <taxon>Bacteroidota</taxon>
        <taxon>Chitinophagia</taxon>
        <taxon>Chitinophagales</taxon>
        <taxon>Chitinophagaceae</taxon>
        <taxon>Terrimonas</taxon>
    </lineage>
</organism>
<dbReference type="Pfam" id="PF00775">
    <property type="entry name" value="Dioxygenase_C"/>
    <property type="match status" value="1"/>
</dbReference>
<dbReference type="SUPFAM" id="SSF49482">
    <property type="entry name" value="Aromatic compound dioxygenase"/>
    <property type="match status" value="1"/>
</dbReference>